<comment type="caution">
    <text evidence="3">The sequence shown here is derived from an EMBL/GenBank/DDBJ whole genome shotgun (WGS) entry which is preliminary data.</text>
</comment>
<proteinExistence type="predicted"/>
<dbReference type="Pfam" id="PF04972">
    <property type="entry name" value="BON"/>
    <property type="match status" value="1"/>
</dbReference>
<dbReference type="PANTHER" id="PTHR34606:SF15">
    <property type="entry name" value="BON DOMAIN-CONTAINING PROTEIN"/>
    <property type="match status" value="1"/>
</dbReference>
<dbReference type="Proteomes" id="UP000234328">
    <property type="component" value="Unassembled WGS sequence"/>
</dbReference>
<dbReference type="AlphaFoldDB" id="A0A2N4UGJ9"/>
<feature type="signal peptide" evidence="1">
    <location>
        <begin position="1"/>
        <end position="20"/>
    </location>
</feature>
<reference evidence="3 4" key="1">
    <citation type="submission" date="2017-10" db="EMBL/GenBank/DDBJ databases">
        <title>Two draft genome sequences of Pusillimonas sp. strains isolated from a nitrate- and radionuclide-contaminated groundwater in Russia.</title>
        <authorList>
            <person name="Grouzdev D.S."/>
            <person name="Tourova T.P."/>
            <person name="Goeva M.A."/>
            <person name="Babich T.L."/>
            <person name="Sokolova D.S."/>
            <person name="Abdullin R."/>
            <person name="Poltaraus A.B."/>
            <person name="Toshchakov S.V."/>
            <person name="Nazina T.N."/>
        </authorList>
    </citation>
    <scope>NUCLEOTIDE SEQUENCE [LARGE SCALE GENOMIC DNA]</scope>
    <source>
        <strain evidence="3 4">JR1/69-2-13</strain>
    </source>
</reference>
<evidence type="ECO:0000256" key="1">
    <source>
        <dbReference type="SAM" id="SignalP"/>
    </source>
</evidence>
<feature type="domain" description="BON" evidence="2">
    <location>
        <begin position="38"/>
        <end position="105"/>
    </location>
</feature>
<keyword evidence="1" id="KW-0732">Signal</keyword>
<dbReference type="OrthoDB" id="8686986at2"/>
<dbReference type="InterPro" id="IPR007055">
    <property type="entry name" value="BON_dom"/>
</dbReference>
<dbReference type="PANTHER" id="PTHR34606">
    <property type="entry name" value="BON DOMAIN-CONTAINING PROTEIN"/>
    <property type="match status" value="1"/>
</dbReference>
<dbReference type="RefSeq" id="WP_102069580.1">
    <property type="nucleotide sequence ID" value="NZ_PDNV01000005.1"/>
</dbReference>
<evidence type="ECO:0000313" key="4">
    <source>
        <dbReference type="Proteomes" id="UP000234328"/>
    </source>
</evidence>
<evidence type="ECO:0000259" key="2">
    <source>
        <dbReference type="PROSITE" id="PS50914"/>
    </source>
</evidence>
<evidence type="ECO:0000313" key="3">
    <source>
        <dbReference type="EMBL" id="PLC54143.1"/>
    </source>
</evidence>
<sequence>MFPYSIRLMTLIAATATAMALGGCAGDTTPRASAQYDDDVSINAKVEAAVMSVPGIHTHNVRISTEGAVVTLSGTADNTLAARNAVQAARQVSGVKKVNYDIKVP</sequence>
<keyword evidence="4" id="KW-1185">Reference proteome</keyword>
<dbReference type="EMBL" id="PDNV01000005">
    <property type="protein sequence ID" value="PLC54143.1"/>
    <property type="molecule type" value="Genomic_DNA"/>
</dbReference>
<feature type="chain" id="PRO_5014626206" description="BON domain-containing protein" evidence="1">
    <location>
        <begin position="21"/>
        <end position="105"/>
    </location>
</feature>
<name>A0A2N4UGJ9_9BURK</name>
<accession>A0A2N4UGJ9</accession>
<dbReference type="Gene3D" id="3.30.1340.30">
    <property type="match status" value="1"/>
</dbReference>
<organism evidence="3 4">
    <name type="scientific">Pollutimonas nitritireducens</name>
    <dbReference type="NCBI Taxonomy" id="2045209"/>
    <lineage>
        <taxon>Bacteria</taxon>
        <taxon>Pseudomonadati</taxon>
        <taxon>Pseudomonadota</taxon>
        <taxon>Betaproteobacteria</taxon>
        <taxon>Burkholderiales</taxon>
        <taxon>Alcaligenaceae</taxon>
        <taxon>Pollutimonas</taxon>
    </lineage>
</organism>
<protein>
    <recommendedName>
        <fullName evidence="2">BON domain-containing protein</fullName>
    </recommendedName>
</protein>
<dbReference type="PROSITE" id="PS51257">
    <property type="entry name" value="PROKAR_LIPOPROTEIN"/>
    <property type="match status" value="1"/>
</dbReference>
<dbReference type="InterPro" id="IPR051686">
    <property type="entry name" value="Lipoprotein_DolP"/>
</dbReference>
<dbReference type="PROSITE" id="PS50914">
    <property type="entry name" value="BON"/>
    <property type="match status" value="1"/>
</dbReference>
<gene>
    <name evidence="3" type="ORF">CR155_08445</name>
</gene>